<evidence type="ECO:0000256" key="3">
    <source>
        <dbReference type="ARBA" id="ARBA00023004"/>
    </source>
</evidence>
<dbReference type="CDD" id="cd01335">
    <property type="entry name" value="Radical_SAM"/>
    <property type="match status" value="1"/>
</dbReference>
<dbReference type="PANTHER" id="PTHR11228:SF34">
    <property type="entry name" value="TUNGSTEN-CONTAINING ALDEHYDE FERREDOXIN OXIDOREDUCTASE COFACTOR MODIFYING PROTEIN"/>
    <property type="match status" value="1"/>
</dbReference>
<feature type="domain" description="4Fe4S-binding SPASM" evidence="6">
    <location>
        <begin position="210"/>
        <end position="260"/>
    </location>
</feature>
<dbReference type="GO" id="GO:0046872">
    <property type="term" value="F:metal ion binding"/>
    <property type="evidence" value="ECO:0007669"/>
    <property type="project" value="UniProtKB-KW"/>
</dbReference>
<dbReference type="PANTHER" id="PTHR11228">
    <property type="entry name" value="RADICAL SAM DOMAIN PROTEIN"/>
    <property type="match status" value="1"/>
</dbReference>
<keyword evidence="2" id="KW-0479">Metal-binding</keyword>
<dbReference type="AlphaFoldDB" id="A0A328VFC3"/>
<dbReference type="SUPFAM" id="SSF102114">
    <property type="entry name" value="Radical SAM enzymes"/>
    <property type="match status" value="1"/>
</dbReference>
<evidence type="ECO:0000256" key="2">
    <source>
        <dbReference type="ARBA" id="ARBA00022723"/>
    </source>
</evidence>
<dbReference type="Proteomes" id="UP000248706">
    <property type="component" value="Unassembled WGS sequence"/>
</dbReference>
<dbReference type="CDD" id="cd21109">
    <property type="entry name" value="SPASM"/>
    <property type="match status" value="1"/>
</dbReference>
<dbReference type="InterPro" id="IPR058240">
    <property type="entry name" value="rSAM_sf"/>
</dbReference>
<dbReference type="InterPro" id="IPR013785">
    <property type="entry name" value="Aldolase_TIM"/>
</dbReference>
<dbReference type="GO" id="GO:0003824">
    <property type="term" value="F:catalytic activity"/>
    <property type="evidence" value="ECO:0007669"/>
    <property type="project" value="InterPro"/>
</dbReference>
<reference evidence="7 8" key="1">
    <citation type="submission" date="2016-08" db="EMBL/GenBank/DDBJ databases">
        <title>Analysis of Carbohydrate Active Enzymes in Thermogemmatispora T81 Reveals Carbohydrate Degradation Ability.</title>
        <authorList>
            <person name="Tomazini A."/>
            <person name="Lal S."/>
            <person name="Stott M."/>
            <person name="Henrissat B."/>
            <person name="Polikarpov I."/>
            <person name="Sparling R."/>
            <person name="Levin D.B."/>
        </authorList>
    </citation>
    <scope>NUCLEOTIDE SEQUENCE [LARGE SCALE GENOMIC DNA]</scope>
    <source>
        <strain evidence="7 8">T81</strain>
    </source>
</reference>
<organism evidence="7 8">
    <name type="scientific">Thermogemmatispora tikiterensis</name>
    <dbReference type="NCBI Taxonomy" id="1825093"/>
    <lineage>
        <taxon>Bacteria</taxon>
        <taxon>Bacillati</taxon>
        <taxon>Chloroflexota</taxon>
        <taxon>Ktedonobacteria</taxon>
        <taxon>Thermogemmatisporales</taxon>
        <taxon>Thermogemmatisporaceae</taxon>
        <taxon>Thermogemmatispora</taxon>
    </lineage>
</organism>
<dbReference type="Gene3D" id="3.20.20.70">
    <property type="entry name" value="Aldolase class I"/>
    <property type="match status" value="1"/>
</dbReference>
<evidence type="ECO:0000313" key="8">
    <source>
        <dbReference type="Proteomes" id="UP000248706"/>
    </source>
</evidence>
<dbReference type="GO" id="GO:0051536">
    <property type="term" value="F:iron-sulfur cluster binding"/>
    <property type="evidence" value="ECO:0007669"/>
    <property type="project" value="UniProtKB-KW"/>
</dbReference>
<evidence type="ECO:0000256" key="4">
    <source>
        <dbReference type="ARBA" id="ARBA00023014"/>
    </source>
</evidence>
<accession>A0A328VFC3</accession>
<dbReference type="InterPro" id="IPR050377">
    <property type="entry name" value="Radical_SAM_PqqE_MftC-like"/>
</dbReference>
<keyword evidence="1" id="KW-0949">S-adenosyl-L-methionine</keyword>
<dbReference type="Pfam" id="PF13186">
    <property type="entry name" value="SPASM"/>
    <property type="match status" value="1"/>
</dbReference>
<evidence type="ECO:0000259" key="6">
    <source>
        <dbReference type="Pfam" id="PF13186"/>
    </source>
</evidence>
<gene>
    <name evidence="7" type="ORF">A4R35_01735</name>
</gene>
<name>A0A328VFC3_9CHLR</name>
<protein>
    <submittedName>
        <fullName evidence="7">Radical SAM protein</fullName>
    </submittedName>
</protein>
<keyword evidence="8" id="KW-1185">Reference proteome</keyword>
<dbReference type="OrthoDB" id="9782387at2"/>
<evidence type="ECO:0000256" key="1">
    <source>
        <dbReference type="ARBA" id="ARBA00022691"/>
    </source>
</evidence>
<dbReference type="SFLD" id="SFLDS00029">
    <property type="entry name" value="Radical_SAM"/>
    <property type="match status" value="1"/>
</dbReference>
<keyword evidence="3" id="KW-0408">Iron</keyword>
<dbReference type="RefSeq" id="WP_112425964.1">
    <property type="nucleotide sequence ID" value="NZ_MCIF01000002.1"/>
</dbReference>
<keyword evidence="4" id="KW-0411">Iron-sulfur</keyword>
<comment type="caution">
    <text evidence="7">The sequence shown here is derived from an EMBL/GenBank/DDBJ whole genome shotgun (WGS) entry which is preliminary data.</text>
</comment>
<sequence>MLPSLFSIFLDYKCNFWCGHCSVGSSPRTVMPMPRELLLKIMTELREVPTAKVVVFTGGEATLRKQLLLEGISLAKAGGYVTRVVSNGGWATTPERARAMVRDLKSAGLDELNTSYDDFHAPFASIECIVNLVRAGLEEGLRIGLGVIVDKNATWDAAAVRRALSEGLGMEIAEIEKRVAILEDYPTPTGSGEQLDVNGLDAGDKLNMGCPEVLKTVSLHPNGMVKACCGHAMFYAQDLTLGNLNEERLIDILTRSQQNLVYWWLHMLGPKRILDKLGVEGTYTSICHACQALLADHRQAMLEYLKAHRDEVLLQDVVLGDSLKRISTIVLKRKEEILAQMRRLES</sequence>
<proteinExistence type="predicted"/>
<feature type="domain" description="Radical SAM core" evidence="5">
    <location>
        <begin position="13"/>
        <end position="120"/>
    </location>
</feature>
<evidence type="ECO:0000259" key="5">
    <source>
        <dbReference type="Pfam" id="PF04055"/>
    </source>
</evidence>
<dbReference type="InterPro" id="IPR023885">
    <property type="entry name" value="4Fe4S-binding_SPASM_dom"/>
</dbReference>
<dbReference type="EMBL" id="MCIF01000002">
    <property type="protein sequence ID" value="RAQ94233.1"/>
    <property type="molecule type" value="Genomic_DNA"/>
</dbReference>
<dbReference type="Pfam" id="PF04055">
    <property type="entry name" value="Radical_SAM"/>
    <property type="match status" value="1"/>
</dbReference>
<dbReference type="InterPro" id="IPR007197">
    <property type="entry name" value="rSAM"/>
</dbReference>
<evidence type="ECO:0000313" key="7">
    <source>
        <dbReference type="EMBL" id="RAQ94233.1"/>
    </source>
</evidence>